<accession>A0AAF1KKR8</accession>
<proteinExistence type="predicted"/>
<dbReference type="Proteomes" id="UP001196068">
    <property type="component" value="Unassembled WGS sequence"/>
</dbReference>
<keyword evidence="1" id="KW-0732">Signal</keyword>
<dbReference type="AlphaFoldDB" id="A0AAF1KKR8"/>
<keyword evidence="3" id="KW-1185">Reference proteome</keyword>
<organism evidence="2 3">
    <name type="scientific">Plastoroseomonas arctica</name>
    <dbReference type="NCBI Taxonomy" id="1509237"/>
    <lineage>
        <taxon>Bacteria</taxon>
        <taxon>Pseudomonadati</taxon>
        <taxon>Pseudomonadota</taxon>
        <taxon>Alphaproteobacteria</taxon>
        <taxon>Acetobacterales</taxon>
        <taxon>Acetobacteraceae</taxon>
        <taxon>Plastoroseomonas</taxon>
    </lineage>
</organism>
<reference evidence="2" key="2">
    <citation type="journal article" date="2021" name="Syst. Appl. Microbiol.">
        <title>Roseomonas hellenica sp. nov., isolated from roots of wild-growing Alkanna tinctoria.</title>
        <authorList>
            <person name="Rat A."/>
            <person name="Naranjo H.D."/>
            <person name="Lebbe L."/>
            <person name="Cnockaert M."/>
            <person name="Krigas N."/>
            <person name="Grigoriadou K."/>
            <person name="Maloupa E."/>
            <person name="Willems A."/>
        </authorList>
    </citation>
    <scope>NUCLEOTIDE SEQUENCE</scope>
    <source>
        <strain evidence="2">LMG 28251</strain>
    </source>
</reference>
<name>A0AAF1KKR8_9PROT</name>
<evidence type="ECO:0000313" key="2">
    <source>
        <dbReference type="EMBL" id="MBR0656895.1"/>
    </source>
</evidence>
<protein>
    <recommendedName>
        <fullName evidence="4">Secreted protein</fullName>
    </recommendedName>
</protein>
<evidence type="ECO:0008006" key="4">
    <source>
        <dbReference type="Google" id="ProtNLM"/>
    </source>
</evidence>
<evidence type="ECO:0000313" key="3">
    <source>
        <dbReference type="Proteomes" id="UP001196068"/>
    </source>
</evidence>
<comment type="caution">
    <text evidence="2">The sequence shown here is derived from an EMBL/GenBank/DDBJ whole genome shotgun (WGS) entry which is preliminary data.</text>
</comment>
<sequence length="113" mass="11819">MFRRAVLALALLSATLSLPALAQNCDTSFTVVNSSGRTIMEIYFSPASQNSWGVDQLGTEVLAAGASKAFRPTVGGAYDFRMVFDGGAPVERRGVDICAVSTITVTASAINAQ</sequence>
<dbReference type="EMBL" id="JAAEDH010000023">
    <property type="protein sequence ID" value="MBR0656895.1"/>
    <property type="molecule type" value="Genomic_DNA"/>
</dbReference>
<feature type="signal peptide" evidence="1">
    <location>
        <begin position="1"/>
        <end position="22"/>
    </location>
</feature>
<reference evidence="2" key="1">
    <citation type="submission" date="2020-01" db="EMBL/GenBank/DDBJ databases">
        <authorList>
            <person name="Rat A."/>
        </authorList>
    </citation>
    <scope>NUCLEOTIDE SEQUENCE</scope>
    <source>
        <strain evidence="2">LMG 28251</strain>
    </source>
</reference>
<gene>
    <name evidence="2" type="ORF">GXW79_17585</name>
</gene>
<evidence type="ECO:0000256" key="1">
    <source>
        <dbReference type="SAM" id="SignalP"/>
    </source>
</evidence>
<dbReference type="RefSeq" id="WP_211875759.1">
    <property type="nucleotide sequence ID" value="NZ_JAAEDH010000023.1"/>
</dbReference>
<feature type="chain" id="PRO_5041979318" description="Secreted protein" evidence="1">
    <location>
        <begin position="23"/>
        <end position="113"/>
    </location>
</feature>